<dbReference type="EMBL" id="BAABHM010000016">
    <property type="protein sequence ID" value="GAA4711966.1"/>
    <property type="molecule type" value="Genomic_DNA"/>
</dbReference>
<evidence type="ECO:0000256" key="3">
    <source>
        <dbReference type="SAM" id="MobiDB-lite"/>
    </source>
</evidence>
<dbReference type="SUPFAM" id="SSF50129">
    <property type="entry name" value="GroES-like"/>
    <property type="match status" value="1"/>
</dbReference>
<keyword evidence="1" id="KW-0521">NADP</keyword>
<dbReference type="Proteomes" id="UP001500843">
    <property type="component" value="Unassembled WGS sequence"/>
</dbReference>
<evidence type="ECO:0000256" key="1">
    <source>
        <dbReference type="ARBA" id="ARBA00022857"/>
    </source>
</evidence>
<dbReference type="RefSeq" id="WP_253868062.1">
    <property type="nucleotide sequence ID" value="NZ_BAABHM010000016.1"/>
</dbReference>
<feature type="region of interest" description="Disordered" evidence="3">
    <location>
        <begin position="268"/>
        <end position="300"/>
    </location>
</feature>
<dbReference type="Pfam" id="PF13602">
    <property type="entry name" value="ADH_zinc_N_2"/>
    <property type="match status" value="1"/>
</dbReference>
<feature type="compositionally biased region" description="Gly residues" evidence="3">
    <location>
        <begin position="286"/>
        <end position="299"/>
    </location>
</feature>
<comment type="caution">
    <text evidence="5">The sequence shown here is derived from an EMBL/GenBank/DDBJ whole genome shotgun (WGS) entry which is preliminary data.</text>
</comment>
<reference evidence="6" key="1">
    <citation type="journal article" date="2019" name="Int. J. Syst. Evol. Microbiol.">
        <title>The Global Catalogue of Microorganisms (GCM) 10K type strain sequencing project: providing services to taxonomists for standard genome sequencing and annotation.</title>
        <authorList>
            <consortium name="The Broad Institute Genomics Platform"/>
            <consortium name="The Broad Institute Genome Sequencing Center for Infectious Disease"/>
            <person name="Wu L."/>
            <person name="Ma J."/>
        </authorList>
    </citation>
    <scope>NUCLEOTIDE SEQUENCE [LARGE SCALE GENOMIC DNA]</scope>
    <source>
        <strain evidence="6">JCM 17975</strain>
    </source>
</reference>
<dbReference type="SUPFAM" id="SSF51735">
    <property type="entry name" value="NAD(P)-binding Rossmann-fold domains"/>
    <property type="match status" value="1"/>
</dbReference>
<keyword evidence="6" id="KW-1185">Reference proteome</keyword>
<dbReference type="Gene3D" id="3.90.180.10">
    <property type="entry name" value="Medium-chain alcohol dehydrogenases, catalytic domain"/>
    <property type="match status" value="2"/>
</dbReference>
<accession>A0ABP8XPX7</accession>
<evidence type="ECO:0000259" key="4">
    <source>
        <dbReference type="SMART" id="SM00829"/>
    </source>
</evidence>
<dbReference type="SMART" id="SM00829">
    <property type="entry name" value="PKS_ER"/>
    <property type="match status" value="1"/>
</dbReference>
<feature type="domain" description="Enoyl reductase (ER)" evidence="4">
    <location>
        <begin position="10"/>
        <end position="395"/>
    </location>
</feature>
<dbReference type="PANTHER" id="PTHR48106">
    <property type="entry name" value="QUINONE OXIDOREDUCTASE PIG3-RELATED"/>
    <property type="match status" value="1"/>
</dbReference>
<evidence type="ECO:0000313" key="6">
    <source>
        <dbReference type="Proteomes" id="UP001500843"/>
    </source>
</evidence>
<organism evidence="5 6">
    <name type="scientific">Promicromonospora umidemergens</name>
    <dbReference type="NCBI Taxonomy" id="629679"/>
    <lineage>
        <taxon>Bacteria</taxon>
        <taxon>Bacillati</taxon>
        <taxon>Actinomycetota</taxon>
        <taxon>Actinomycetes</taxon>
        <taxon>Micrococcales</taxon>
        <taxon>Promicromonosporaceae</taxon>
        <taxon>Promicromonospora</taxon>
    </lineage>
</organism>
<keyword evidence="2" id="KW-0560">Oxidoreductase</keyword>
<dbReference type="Pfam" id="PF08240">
    <property type="entry name" value="ADH_N"/>
    <property type="match status" value="1"/>
</dbReference>
<proteinExistence type="predicted"/>
<evidence type="ECO:0000256" key="2">
    <source>
        <dbReference type="ARBA" id="ARBA00023002"/>
    </source>
</evidence>
<feature type="compositionally biased region" description="Low complexity" evidence="3">
    <location>
        <begin position="268"/>
        <end position="277"/>
    </location>
</feature>
<dbReference type="InterPro" id="IPR020843">
    <property type="entry name" value="ER"/>
</dbReference>
<dbReference type="InterPro" id="IPR011032">
    <property type="entry name" value="GroES-like_sf"/>
</dbReference>
<dbReference type="InterPro" id="IPR036291">
    <property type="entry name" value="NAD(P)-bd_dom_sf"/>
</dbReference>
<gene>
    <name evidence="5" type="ORF">GCM10023198_38530</name>
</gene>
<sequence length="396" mass="40259">MDAIRHHSFGPPKVLTLERVPDPVPGPGEVLVDAVAHGVHLLDASLRRGEAGPPLPLPALPTVPGREIAGTVTAVGPGIDASWVGQRVAAHLGRVPDGGGYARRVAVAAGQLHAIPDRPDGTPLEPADAIAMIGTGRMAVYTLDIAAVTAADVVVVTAAAGGLGTLFVQEALNAGARVVALAGGSAKLRILQELLPDALRDSGPDAPHGARSVDVADPLPRPARLALVDYTAPDWIDAARRALAGSPATLVLDGVGGDLGTAATALLGGRGSTAGEPADGEPADGTGPGGVGDPGGVGRTGSAPARLVAYGWASGAPNRYTSWAGAEQIESAVEVRYAVGPDAPPMPDQRPYQERALARAASGRWRVVTHRVPFADAARAHRELEERRTTGKVVLV</sequence>
<dbReference type="Gene3D" id="3.40.50.720">
    <property type="entry name" value="NAD(P)-binding Rossmann-like Domain"/>
    <property type="match status" value="2"/>
</dbReference>
<name>A0ABP8XPX7_9MICO</name>
<dbReference type="InterPro" id="IPR013154">
    <property type="entry name" value="ADH-like_N"/>
</dbReference>
<evidence type="ECO:0000313" key="5">
    <source>
        <dbReference type="EMBL" id="GAA4711966.1"/>
    </source>
</evidence>
<protein>
    <submittedName>
        <fullName evidence="5">Zinc-binding dehydrogenase</fullName>
    </submittedName>
</protein>
<dbReference type="PANTHER" id="PTHR48106:SF13">
    <property type="entry name" value="QUINONE OXIDOREDUCTASE-RELATED"/>
    <property type="match status" value="1"/>
</dbReference>